<dbReference type="Proteomes" id="UP000542776">
    <property type="component" value="Unassembled WGS sequence"/>
</dbReference>
<dbReference type="PROSITE" id="PS51318">
    <property type="entry name" value="TAT"/>
    <property type="match status" value="1"/>
</dbReference>
<protein>
    <recommendedName>
        <fullName evidence="11">Murein endopeptidase K</fullName>
    </recommendedName>
</protein>
<dbReference type="GO" id="GO:0046872">
    <property type="term" value="F:metal ion binding"/>
    <property type="evidence" value="ECO:0007669"/>
    <property type="project" value="UniProtKB-KW"/>
</dbReference>
<evidence type="ECO:0000256" key="3">
    <source>
        <dbReference type="ARBA" id="ARBA00022670"/>
    </source>
</evidence>
<keyword evidence="4" id="KW-0479">Metal-binding</keyword>
<evidence type="ECO:0000256" key="1">
    <source>
        <dbReference type="ARBA" id="ARBA00001947"/>
    </source>
</evidence>
<comment type="cofactor">
    <cofactor evidence="1">
        <name>Zn(2+)</name>
        <dbReference type="ChEBI" id="CHEBI:29105"/>
    </cofactor>
</comment>
<evidence type="ECO:0000256" key="4">
    <source>
        <dbReference type="ARBA" id="ARBA00022723"/>
    </source>
</evidence>
<evidence type="ECO:0000256" key="6">
    <source>
        <dbReference type="ARBA" id="ARBA00022801"/>
    </source>
</evidence>
<accession>A0A7W6H783</accession>
<name>A0A7W6H783_9HYPH</name>
<dbReference type="InterPro" id="IPR006311">
    <property type="entry name" value="TAT_signal"/>
</dbReference>
<comment type="similarity">
    <text evidence="10">Belongs to the peptidase M15 family.</text>
</comment>
<keyword evidence="8" id="KW-0482">Metalloprotease</keyword>
<keyword evidence="7" id="KW-0862">Zinc</keyword>
<keyword evidence="15" id="KW-1185">Reference proteome</keyword>
<dbReference type="PANTHER" id="PTHR37425:SF1">
    <property type="entry name" value="OUTER MEMBRANE PROTEIN"/>
    <property type="match status" value="1"/>
</dbReference>
<evidence type="ECO:0000256" key="5">
    <source>
        <dbReference type="ARBA" id="ARBA00022729"/>
    </source>
</evidence>
<evidence type="ECO:0000256" key="9">
    <source>
        <dbReference type="ARBA" id="ARBA00023316"/>
    </source>
</evidence>
<reference evidence="14 15" key="1">
    <citation type="submission" date="2020-08" db="EMBL/GenBank/DDBJ databases">
        <title>Genomic Encyclopedia of Type Strains, Phase IV (KMG-IV): sequencing the most valuable type-strain genomes for metagenomic binning, comparative biology and taxonomic classification.</title>
        <authorList>
            <person name="Goeker M."/>
        </authorList>
    </citation>
    <scope>NUCLEOTIDE SEQUENCE [LARGE SCALE GENOMIC DNA]</scope>
    <source>
        <strain evidence="14 15">DSM 102238</strain>
    </source>
</reference>
<dbReference type="EMBL" id="JACIEK010000012">
    <property type="protein sequence ID" value="MBB3999858.1"/>
    <property type="molecule type" value="Genomic_DNA"/>
</dbReference>
<proteinExistence type="inferred from homology"/>
<evidence type="ECO:0000256" key="11">
    <source>
        <dbReference type="ARBA" id="ARBA00093666"/>
    </source>
</evidence>
<evidence type="ECO:0000256" key="2">
    <source>
        <dbReference type="ARBA" id="ARBA00004776"/>
    </source>
</evidence>
<evidence type="ECO:0000256" key="7">
    <source>
        <dbReference type="ARBA" id="ARBA00022833"/>
    </source>
</evidence>
<dbReference type="InterPro" id="IPR009045">
    <property type="entry name" value="Zn_M74/Hedgehog-like"/>
</dbReference>
<keyword evidence="5 13" id="KW-0732">Signal</keyword>
<dbReference type="CDD" id="cd14844">
    <property type="entry name" value="Zn-DD-carboxypeptidase_like"/>
    <property type="match status" value="1"/>
</dbReference>
<evidence type="ECO:0000313" key="14">
    <source>
        <dbReference type="EMBL" id="MBB3999858.1"/>
    </source>
</evidence>
<gene>
    <name evidence="14" type="ORF">GGR04_003728</name>
</gene>
<dbReference type="Gene3D" id="3.30.1380.10">
    <property type="match status" value="1"/>
</dbReference>
<dbReference type="AlphaFoldDB" id="A0A7W6H783"/>
<evidence type="ECO:0000256" key="13">
    <source>
        <dbReference type="SAM" id="SignalP"/>
    </source>
</evidence>
<comment type="pathway">
    <text evidence="2">Cell wall biogenesis; cell wall polysaccharide biosynthesis.</text>
</comment>
<evidence type="ECO:0000256" key="8">
    <source>
        <dbReference type="ARBA" id="ARBA00023049"/>
    </source>
</evidence>
<dbReference type="GO" id="GO:0071555">
    <property type="term" value="P:cell wall organization"/>
    <property type="evidence" value="ECO:0007669"/>
    <property type="project" value="UniProtKB-KW"/>
</dbReference>
<feature type="chain" id="PRO_5031323578" description="Murein endopeptidase K" evidence="13">
    <location>
        <begin position="35"/>
        <end position="618"/>
    </location>
</feature>
<dbReference type="GO" id="GO:0006508">
    <property type="term" value="P:proteolysis"/>
    <property type="evidence" value="ECO:0007669"/>
    <property type="project" value="UniProtKB-KW"/>
</dbReference>
<feature type="region of interest" description="Disordered" evidence="12">
    <location>
        <begin position="255"/>
        <end position="281"/>
    </location>
</feature>
<dbReference type="InterPro" id="IPR010275">
    <property type="entry name" value="MepK"/>
</dbReference>
<dbReference type="GO" id="GO:0008237">
    <property type="term" value="F:metallopeptidase activity"/>
    <property type="evidence" value="ECO:0007669"/>
    <property type="project" value="UniProtKB-KW"/>
</dbReference>
<evidence type="ECO:0000313" key="15">
    <source>
        <dbReference type="Proteomes" id="UP000542776"/>
    </source>
</evidence>
<dbReference type="SUPFAM" id="SSF55166">
    <property type="entry name" value="Hedgehog/DD-peptidase"/>
    <property type="match status" value="1"/>
</dbReference>
<comment type="caution">
    <text evidence="14">The sequence shown here is derived from an EMBL/GenBank/DDBJ whole genome shotgun (WGS) entry which is preliminary data.</text>
</comment>
<keyword evidence="6" id="KW-0378">Hydrolase</keyword>
<feature type="signal peptide" evidence="13">
    <location>
        <begin position="1"/>
        <end position="34"/>
    </location>
</feature>
<keyword evidence="3" id="KW-0645">Protease</keyword>
<evidence type="ECO:0000256" key="10">
    <source>
        <dbReference type="ARBA" id="ARBA00093448"/>
    </source>
</evidence>
<dbReference type="PANTHER" id="PTHR37425">
    <property type="match status" value="1"/>
</dbReference>
<dbReference type="RefSeq" id="WP_183201360.1">
    <property type="nucleotide sequence ID" value="NZ_JACIEK010000012.1"/>
</dbReference>
<evidence type="ECO:0000256" key="12">
    <source>
        <dbReference type="SAM" id="MobiDB-lite"/>
    </source>
</evidence>
<keyword evidence="9" id="KW-0961">Cell wall biogenesis/degradation</keyword>
<organism evidence="14 15">
    <name type="scientific">Aureimonas pseudogalii</name>
    <dbReference type="NCBI Taxonomy" id="1744844"/>
    <lineage>
        <taxon>Bacteria</taxon>
        <taxon>Pseudomonadati</taxon>
        <taxon>Pseudomonadota</taxon>
        <taxon>Alphaproteobacteria</taxon>
        <taxon>Hyphomicrobiales</taxon>
        <taxon>Aurantimonadaceae</taxon>
        <taxon>Aureimonas</taxon>
    </lineage>
</organism>
<dbReference type="Pfam" id="PF05951">
    <property type="entry name" value="Peptidase_M15_2"/>
    <property type="match status" value="1"/>
</dbReference>
<sequence length="618" mass="64766">MSFWTQCVSRRVAARAAILLAGLVALASATAAQAETRTLKLYHVHLQEKTEITYKRDGKFLPDGLKKANWALRDWRESKPTNMDPKLLDLMWEAYRQSGSRGYIHVIGGYRSPGTNSMLRSRSSGVAGTSLHMSGKAVDFFLPDVPLKKVRDIGLRMQLGGVGYYPRSGSPFVHFDTGKGRYWPRMSRSELAQVFPKGNTIHLPADGKPLPGYETAMASYNKRKGSNDIQIASSSGRSGGGKSLLAMIFGGGADEAEDEAEATSAPVGRTKSAPAVRDPEPEVQVAAVRVPRASPPVPAGVPAAVAMSDRNAFDSSAPPARAPLTAPAELPTVADTQIAALTPTRVPVPTAAPGRPAATGSPVPQTLDETLVAALEEEAPPAAPGQLAYAVPTPRERPPFEAVLRGEQSALPTPRMIASADDEGLTPEAIIAAAMPDAEPVLVTETRSEAAPLRSTSAVSEIAAAMVKPVPAHAAEKPMIVAALDRPMAPVLAALPAARAALPSAVPLPAAAVRRSAAAKGGRVVGDEVARAAARPAPRPAGVNDAAIARRIEIATLITNPERRAVETRMGRPVADTLIGNLPAAVFARGFSSKGGAPSGPQHFEGKAVNFLPVHKLD</sequence>